<dbReference type="EMBL" id="CACRXK020003663">
    <property type="protein sequence ID" value="CAB3999759.1"/>
    <property type="molecule type" value="Genomic_DNA"/>
</dbReference>
<evidence type="ECO:0000313" key="1">
    <source>
        <dbReference type="EMBL" id="CAB3999759.1"/>
    </source>
</evidence>
<name>A0A7D9I812_PARCT</name>
<comment type="caution">
    <text evidence="1">The sequence shown here is derived from an EMBL/GenBank/DDBJ whole genome shotgun (WGS) entry which is preliminary data.</text>
</comment>
<reference evidence="1" key="1">
    <citation type="submission" date="2020-04" db="EMBL/GenBank/DDBJ databases">
        <authorList>
            <person name="Alioto T."/>
            <person name="Alioto T."/>
            <person name="Gomez Garrido J."/>
        </authorList>
    </citation>
    <scope>NUCLEOTIDE SEQUENCE</scope>
    <source>
        <strain evidence="1">A484AB</strain>
    </source>
</reference>
<gene>
    <name evidence="1" type="ORF">PACLA_8A057942</name>
</gene>
<dbReference type="Proteomes" id="UP001152795">
    <property type="component" value="Unassembled WGS sequence"/>
</dbReference>
<feature type="non-terminal residue" evidence="1">
    <location>
        <position position="103"/>
    </location>
</feature>
<accession>A0A7D9I812</accession>
<evidence type="ECO:0000313" key="2">
    <source>
        <dbReference type="Proteomes" id="UP001152795"/>
    </source>
</evidence>
<dbReference type="AlphaFoldDB" id="A0A7D9I812"/>
<protein>
    <submittedName>
        <fullName evidence="1">Uncharacterized protein</fullName>
    </submittedName>
</protein>
<sequence length="103" mass="11680">MTDNCLNVSAQFRYLDSELLHNIEKEGTLISSTHSLFLGRWSVYKGVAATGIQFQNNAGHRLKQTDSESLFFYDSSQNVCAEPSTKYVLRNATCDTENQKFTF</sequence>
<keyword evidence="2" id="KW-1185">Reference proteome</keyword>
<organism evidence="1 2">
    <name type="scientific">Paramuricea clavata</name>
    <name type="common">Red gorgonian</name>
    <name type="synonym">Violescent sea-whip</name>
    <dbReference type="NCBI Taxonomy" id="317549"/>
    <lineage>
        <taxon>Eukaryota</taxon>
        <taxon>Metazoa</taxon>
        <taxon>Cnidaria</taxon>
        <taxon>Anthozoa</taxon>
        <taxon>Octocorallia</taxon>
        <taxon>Malacalcyonacea</taxon>
        <taxon>Plexauridae</taxon>
        <taxon>Paramuricea</taxon>
    </lineage>
</organism>
<proteinExistence type="predicted"/>